<comment type="similarity">
    <text evidence="4">Belongs to the pex2/pex10/pex12 family.</text>
</comment>
<evidence type="ECO:0000256" key="3">
    <source>
        <dbReference type="ARBA" id="ARBA00004906"/>
    </source>
</evidence>
<evidence type="ECO:0000256" key="17">
    <source>
        <dbReference type="SAM" id="MobiDB-lite"/>
    </source>
</evidence>
<feature type="compositionally biased region" description="Low complexity" evidence="17">
    <location>
        <begin position="812"/>
        <end position="829"/>
    </location>
</feature>
<evidence type="ECO:0000256" key="14">
    <source>
        <dbReference type="ARBA" id="ARBA00022989"/>
    </source>
</evidence>
<evidence type="ECO:0000256" key="12">
    <source>
        <dbReference type="ARBA" id="ARBA00022833"/>
    </source>
</evidence>
<dbReference type="EMBL" id="RSCE01000003">
    <property type="protein sequence ID" value="RSH84597.1"/>
    <property type="molecule type" value="Genomic_DNA"/>
</dbReference>
<gene>
    <name evidence="19" type="primary">PEX10</name>
    <name evidence="19" type="ORF">EHS24_006121</name>
</gene>
<keyword evidence="16" id="KW-0576">Peroxisome</keyword>
<dbReference type="Proteomes" id="UP000279236">
    <property type="component" value="Unassembled WGS sequence"/>
</dbReference>
<evidence type="ECO:0000256" key="9">
    <source>
        <dbReference type="ARBA" id="ARBA00022723"/>
    </source>
</evidence>
<keyword evidence="14" id="KW-1133">Transmembrane helix</keyword>
<evidence type="ECO:0000256" key="8">
    <source>
        <dbReference type="ARBA" id="ARBA00022692"/>
    </source>
</evidence>
<evidence type="ECO:0000256" key="6">
    <source>
        <dbReference type="ARBA" id="ARBA00022448"/>
    </source>
</evidence>
<evidence type="ECO:0000256" key="11">
    <source>
        <dbReference type="ARBA" id="ARBA00022786"/>
    </source>
</evidence>
<feature type="compositionally biased region" description="Polar residues" evidence="17">
    <location>
        <begin position="11"/>
        <end position="29"/>
    </location>
</feature>
<comment type="pathway">
    <text evidence="3">Protein modification; protein ubiquitination.</text>
</comment>
<feature type="region of interest" description="Disordered" evidence="17">
    <location>
        <begin position="570"/>
        <end position="1047"/>
    </location>
</feature>
<feature type="compositionally biased region" description="Polar residues" evidence="17">
    <location>
        <begin position="686"/>
        <end position="700"/>
    </location>
</feature>
<dbReference type="OrthoDB" id="6270329at2759"/>
<feature type="compositionally biased region" description="Low complexity" evidence="17">
    <location>
        <begin position="727"/>
        <end position="747"/>
    </location>
</feature>
<dbReference type="AlphaFoldDB" id="A0A427Y0H7"/>
<keyword evidence="12" id="KW-0862">Zinc</keyword>
<feature type="compositionally biased region" description="Polar residues" evidence="17">
    <location>
        <begin position="613"/>
        <end position="625"/>
    </location>
</feature>
<sequence length="1074" mass="117996">MDSTRAVVHQLSHSHSPPQGSGAASQQADPYSRLEPESASQAQILRSHQRDTAQVSRLTELVSELLRHMGGTRWLAHRQTFVDLAVRAVYLFLTFGRGRQTLGEEYTDVLPNVLSYKLPPSRRRRFLTIFLLLLPSALTSPSALHYMRGQPGDDSRWGRAKRRIVSFLESPVGQSLPEIHLVLFMFSGKFYEVARRLTGVGYISDLPPRPPEARAPSYEPLGFIMALPLLYRLFPWRGGDSPSPSTTVAAILPKEKTDVVPSSVAAPEDSVVVTAETDYDAKNTYLTAEALELDERELATGTTPPTGHRLDRADATNPTLLLRAKHSSHHSPLFLPLPPLSPPKRDCSCQAKRSRRGPATTSRHLLAFRPMRVVPFPKPVLRSRLFADYPELATLNRDCGGVLLPISMQVLDACLRMASVVDMAADATPKEKEQVHAWIDELDLDNKRRRYPISRDDISDMAGPSASPERDRDGDGLRNPLSPTMYSASDRGEGTSEGYSAISAVQLDDLKRDMTHSLKRELAHLRGEMRRDFDAFLVNQSHTKPRLTPSVEEDEEPGLPDIVPASIRQAQPSNVPVAGPSSNRAQSADRPLSQPVARRWRQQNDLHDPSWTPRISESANDSRAVSSRGLPHTPPQEHPALPTLQSPFSPRRSSFVPPQSYQPPSSQPPPPTQPQSQYPHLPPSGEAQQYNTAVSLQQGQHYPAPNPEPPLSPEQRFEQQYAKYAAQLQSSQQPQQPSHVTPQRQYTSPPPPQQQYPSPLPLQQQYTSPPPPQQQHSASLSPEQRFEQQYAQYAAQIQAKQRNPSPIPPPQQYQQTHQQPQPQQQYLPSPVSPPRSSPMPVPPGPGPPSVPPPPQLPSHYPPGPPQQAGRTPVPTSSFPQNSFPQNARPTSLVPNIPTSSFPNRSFPPPTSPSASSASSLYPSGSFPTSSFGSAMATVATSSAPLRSPSWQPPGALPASSFASSSTPMSAYPFTTSPKSYTPNSSRSVHGFVPPVQSQLQPRQQPSRQRQRLQTGPQVPPKLGGRLAPPADTGGTSTPLPGNLPWPKDFQKFFAQEEAAHAGVVKTLGVRPPLR</sequence>
<feature type="compositionally biased region" description="Low complexity" evidence="17">
    <location>
        <begin position="956"/>
        <end position="970"/>
    </location>
</feature>
<keyword evidence="8" id="KW-0812">Transmembrane</keyword>
<feature type="compositionally biased region" description="Low complexity" evidence="17">
    <location>
        <begin position="912"/>
        <end position="933"/>
    </location>
</feature>
<feature type="region of interest" description="Disordered" evidence="17">
    <location>
        <begin position="1"/>
        <end position="40"/>
    </location>
</feature>
<evidence type="ECO:0000256" key="13">
    <source>
        <dbReference type="ARBA" id="ARBA00022927"/>
    </source>
</evidence>
<evidence type="ECO:0000313" key="19">
    <source>
        <dbReference type="EMBL" id="RSH84597.1"/>
    </source>
</evidence>
<evidence type="ECO:0000256" key="7">
    <source>
        <dbReference type="ARBA" id="ARBA00022679"/>
    </source>
</evidence>
<feature type="compositionally biased region" description="Polar residues" evidence="17">
    <location>
        <begin position="570"/>
        <end position="586"/>
    </location>
</feature>
<dbReference type="InterPro" id="IPR025654">
    <property type="entry name" value="PEX2/10"/>
</dbReference>
<evidence type="ECO:0000256" key="15">
    <source>
        <dbReference type="ARBA" id="ARBA00023136"/>
    </source>
</evidence>
<feature type="compositionally biased region" description="Polar residues" evidence="17">
    <location>
        <begin position="873"/>
        <end position="903"/>
    </location>
</feature>
<dbReference type="GO" id="GO:0005778">
    <property type="term" value="C:peroxisomal membrane"/>
    <property type="evidence" value="ECO:0007669"/>
    <property type="project" value="UniProtKB-SubCell"/>
</dbReference>
<comment type="caution">
    <text evidence="19">The sequence shown here is derived from an EMBL/GenBank/DDBJ whole genome shotgun (WGS) entry which is preliminary data.</text>
</comment>
<keyword evidence="7" id="KW-0808">Transferase</keyword>
<feature type="compositionally biased region" description="Low complexity" evidence="17">
    <location>
        <begin position="645"/>
        <end position="664"/>
    </location>
</feature>
<evidence type="ECO:0000256" key="1">
    <source>
        <dbReference type="ARBA" id="ARBA00000900"/>
    </source>
</evidence>
<evidence type="ECO:0000256" key="5">
    <source>
        <dbReference type="ARBA" id="ARBA00012483"/>
    </source>
</evidence>
<dbReference type="GO" id="GO:0008270">
    <property type="term" value="F:zinc ion binding"/>
    <property type="evidence" value="ECO:0007669"/>
    <property type="project" value="UniProtKB-KW"/>
</dbReference>
<dbReference type="GO" id="GO:0016567">
    <property type="term" value="P:protein ubiquitination"/>
    <property type="evidence" value="ECO:0007669"/>
    <property type="project" value="UniProtKB-ARBA"/>
</dbReference>
<feature type="compositionally biased region" description="Polar residues" evidence="17">
    <location>
        <begin position="972"/>
        <end position="987"/>
    </location>
</feature>
<keyword evidence="10" id="KW-0863">Zinc-finger</keyword>
<organism evidence="19 20">
    <name type="scientific">Apiotrichum porosum</name>
    <dbReference type="NCBI Taxonomy" id="105984"/>
    <lineage>
        <taxon>Eukaryota</taxon>
        <taxon>Fungi</taxon>
        <taxon>Dikarya</taxon>
        <taxon>Basidiomycota</taxon>
        <taxon>Agaricomycotina</taxon>
        <taxon>Tremellomycetes</taxon>
        <taxon>Trichosporonales</taxon>
        <taxon>Trichosporonaceae</taxon>
        <taxon>Apiotrichum</taxon>
    </lineage>
</organism>
<feature type="region of interest" description="Disordered" evidence="17">
    <location>
        <begin position="455"/>
        <end position="497"/>
    </location>
</feature>
<keyword evidence="6" id="KW-0813">Transport</keyword>
<name>A0A427Y0H7_9TREE</name>
<evidence type="ECO:0000256" key="4">
    <source>
        <dbReference type="ARBA" id="ARBA00008704"/>
    </source>
</evidence>
<keyword evidence="15" id="KW-0472">Membrane</keyword>
<dbReference type="EC" id="2.3.2.27" evidence="5"/>
<evidence type="ECO:0000256" key="16">
    <source>
        <dbReference type="ARBA" id="ARBA00023140"/>
    </source>
</evidence>
<dbReference type="Pfam" id="PF04757">
    <property type="entry name" value="Pex2_Pex12"/>
    <property type="match status" value="1"/>
</dbReference>
<evidence type="ECO:0000256" key="2">
    <source>
        <dbReference type="ARBA" id="ARBA00004585"/>
    </source>
</evidence>
<dbReference type="GeneID" id="39590664"/>
<keyword evidence="20" id="KW-1185">Reference proteome</keyword>
<dbReference type="InterPro" id="IPR006845">
    <property type="entry name" value="Pex_N"/>
</dbReference>
<dbReference type="PANTHER" id="PTHR23350:SF0">
    <property type="entry name" value="PEROXISOME BIOGENESIS FACTOR 10"/>
    <property type="match status" value="1"/>
</dbReference>
<proteinExistence type="inferred from homology"/>
<keyword evidence="13" id="KW-0653">Protein transport</keyword>
<dbReference type="RefSeq" id="XP_028478045.1">
    <property type="nucleotide sequence ID" value="XM_028621593.1"/>
</dbReference>
<feature type="compositionally biased region" description="Pro residues" evidence="17">
    <location>
        <begin position="748"/>
        <end position="760"/>
    </location>
</feature>
<feature type="domain" description="Pex N-terminal" evidence="18">
    <location>
        <begin position="54"/>
        <end position="233"/>
    </location>
</feature>
<dbReference type="PANTHER" id="PTHR23350">
    <property type="entry name" value="PEROXISOME ASSEMBLY PROTEIN 10"/>
    <property type="match status" value="1"/>
</dbReference>
<feature type="compositionally biased region" description="Pro residues" evidence="17">
    <location>
        <begin position="830"/>
        <end position="865"/>
    </location>
</feature>
<evidence type="ECO:0000313" key="20">
    <source>
        <dbReference type="Proteomes" id="UP000279236"/>
    </source>
</evidence>
<evidence type="ECO:0000259" key="18">
    <source>
        <dbReference type="Pfam" id="PF04757"/>
    </source>
</evidence>
<comment type="subcellular location">
    <subcellularLocation>
        <location evidence="2">Peroxisome membrane</location>
        <topology evidence="2">Multi-pass membrane protein</topology>
    </subcellularLocation>
</comment>
<comment type="catalytic activity">
    <reaction evidence="1">
        <text>S-ubiquitinyl-[E2 ubiquitin-conjugating enzyme]-L-cysteine + [acceptor protein]-L-lysine = [E2 ubiquitin-conjugating enzyme]-L-cysteine + N(6)-ubiquitinyl-[acceptor protein]-L-lysine.</text>
        <dbReference type="EC" id="2.3.2.27"/>
    </reaction>
</comment>
<protein>
    <recommendedName>
        <fullName evidence="5">RING-type E3 ubiquitin transferase</fullName>
        <ecNumber evidence="5">2.3.2.27</ecNumber>
    </recommendedName>
</protein>
<dbReference type="GO" id="GO:0061630">
    <property type="term" value="F:ubiquitin protein ligase activity"/>
    <property type="evidence" value="ECO:0007669"/>
    <property type="project" value="UniProtKB-EC"/>
</dbReference>
<dbReference type="STRING" id="105984.A0A427Y0H7"/>
<evidence type="ECO:0000256" key="10">
    <source>
        <dbReference type="ARBA" id="ARBA00022771"/>
    </source>
</evidence>
<reference evidence="19 20" key="1">
    <citation type="submission" date="2018-11" db="EMBL/GenBank/DDBJ databases">
        <title>Genome sequence of Apiotrichum porosum DSM 27194.</title>
        <authorList>
            <person name="Aliyu H."/>
            <person name="Gorte O."/>
            <person name="Ochsenreither K."/>
        </authorList>
    </citation>
    <scope>NUCLEOTIDE SEQUENCE [LARGE SCALE GENOMIC DNA]</scope>
    <source>
        <strain evidence="19 20">DSM 27194</strain>
    </source>
</reference>
<keyword evidence="11" id="KW-0833">Ubl conjugation pathway</keyword>
<accession>A0A427Y0H7</accession>
<dbReference type="GO" id="GO:0016562">
    <property type="term" value="P:protein import into peroxisome matrix, receptor recycling"/>
    <property type="evidence" value="ECO:0007669"/>
    <property type="project" value="UniProtKB-ARBA"/>
</dbReference>
<dbReference type="PRINTS" id="PR01217">
    <property type="entry name" value="PRICHEXTENSN"/>
</dbReference>
<feature type="compositionally biased region" description="Low complexity" evidence="17">
    <location>
        <begin position="992"/>
        <end position="1013"/>
    </location>
</feature>
<keyword evidence="9" id="KW-0479">Metal-binding</keyword>
<feature type="compositionally biased region" description="Low complexity" evidence="17">
    <location>
        <begin position="774"/>
        <end position="804"/>
    </location>
</feature>